<dbReference type="InterPro" id="IPR036811">
    <property type="entry name" value="Ubol_cytC_Rdtase_hinge_dom_sf"/>
</dbReference>
<keyword evidence="3" id="KW-0813">Transport</keyword>
<organism evidence="13 14">
    <name type="scientific">Salix brachista</name>
    <dbReference type="NCBI Taxonomy" id="2182728"/>
    <lineage>
        <taxon>Eukaryota</taxon>
        <taxon>Viridiplantae</taxon>
        <taxon>Streptophyta</taxon>
        <taxon>Embryophyta</taxon>
        <taxon>Tracheophyta</taxon>
        <taxon>Spermatophyta</taxon>
        <taxon>Magnoliopsida</taxon>
        <taxon>eudicotyledons</taxon>
        <taxon>Gunneridae</taxon>
        <taxon>Pentapetalae</taxon>
        <taxon>rosids</taxon>
        <taxon>fabids</taxon>
        <taxon>Malpighiales</taxon>
        <taxon>Salicaceae</taxon>
        <taxon>Saliceae</taxon>
        <taxon>Salix</taxon>
    </lineage>
</organism>
<evidence type="ECO:0000256" key="8">
    <source>
        <dbReference type="ARBA" id="ARBA00023136"/>
    </source>
</evidence>
<keyword evidence="6" id="KW-0249">Electron transport</keyword>
<reference evidence="14" key="1">
    <citation type="journal article" date="2019" name="Gigascience">
        <title>De novo genome assembly of the endangered Acer yangbiense, a plant species with extremely small populations endemic to Yunnan Province, China.</title>
        <authorList>
            <person name="Yang J."/>
            <person name="Wariss H.M."/>
            <person name="Tao L."/>
            <person name="Zhang R."/>
            <person name="Yun Q."/>
            <person name="Hollingsworth P."/>
            <person name="Dao Z."/>
            <person name="Luo G."/>
            <person name="Guo H."/>
            <person name="Ma Y."/>
            <person name="Sun W."/>
        </authorList>
    </citation>
    <scope>NUCLEOTIDE SEQUENCE [LARGE SCALE GENOMIC DNA]</scope>
    <source>
        <strain evidence="14">cv. br00</strain>
    </source>
</reference>
<dbReference type="InterPro" id="IPR023184">
    <property type="entry name" value="Ubol_cytC_Rdtase_hinge_dom"/>
</dbReference>
<dbReference type="PANTHER" id="PTHR15336">
    <property type="entry name" value="UBIQUINOL-CYTOCHROME C REDUCTASE COMPLEX 7.8 KDA PROTEIN"/>
    <property type="match status" value="1"/>
</dbReference>
<dbReference type="Gene3D" id="1.10.287.20">
    <property type="entry name" value="Ubiquinol-cytochrome C reductase hinge domain"/>
    <property type="match status" value="2"/>
</dbReference>
<keyword evidence="7" id="KW-0496">Mitochondrion</keyword>
<evidence type="ECO:0000256" key="4">
    <source>
        <dbReference type="ARBA" id="ARBA00022660"/>
    </source>
</evidence>
<proteinExistence type="inferred from homology"/>
<evidence type="ECO:0000256" key="10">
    <source>
        <dbReference type="ARBA" id="ARBA00044364"/>
    </source>
</evidence>
<evidence type="ECO:0000256" key="11">
    <source>
        <dbReference type="ARBA" id="ARBA00076110"/>
    </source>
</evidence>
<dbReference type="GO" id="GO:0006122">
    <property type="term" value="P:mitochondrial electron transport, ubiquinol to cytochrome c"/>
    <property type="evidence" value="ECO:0007669"/>
    <property type="project" value="InterPro"/>
</dbReference>
<keyword evidence="5" id="KW-0999">Mitochondrion inner membrane</keyword>
<dbReference type="EMBL" id="VDCV01000005">
    <property type="protein sequence ID" value="KAB5557301.1"/>
    <property type="molecule type" value="Genomic_DNA"/>
</dbReference>
<evidence type="ECO:0000256" key="5">
    <source>
        <dbReference type="ARBA" id="ARBA00022792"/>
    </source>
</evidence>
<keyword evidence="8" id="KW-0472">Membrane</keyword>
<evidence type="ECO:0000256" key="9">
    <source>
        <dbReference type="ARBA" id="ARBA00023157"/>
    </source>
</evidence>
<comment type="subcellular location">
    <subcellularLocation>
        <location evidence="1">Mitochondrion inner membrane</location>
        <topology evidence="1">Peripheral membrane protein</topology>
        <orientation evidence="1">Intermembrane side</orientation>
    </subcellularLocation>
</comment>
<dbReference type="PANTHER" id="PTHR15336:SF0">
    <property type="entry name" value="CYTOCHROME B-C1 COMPLEX SUBUNIT 6, MITOCHONDRIAL"/>
    <property type="match status" value="1"/>
</dbReference>
<dbReference type="SUPFAM" id="SSF81531">
    <property type="entry name" value="Non-heme 11 kDa protein of cytochrome bc1 complex (Ubiquinol-cytochrome c reductase)"/>
    <property type="match status" value="2"/>
</dbReference>
<evidence type="ECO:0000256" key="7">
    <source>
        <dbReference type="ARBA" id="ARBA00023128"/>
    </source>
</evidence>
<evidence type="ECO:0000259" key="12">
    <source>
        <dbReference type="Pfam" id="PF02320"/>
    </source>
</evidence>
<dbReference type="InterPro" id="IPR003422">
    <property type="entry name" value="Cyt_b-c1_6"/>
</dbReference>
<evidence type="ECO:0000256" key="1">
    <source>
        <dbReference type="ARBA" id="ARBA00004137"/>
    </source>
</evidence>
<dbReference type="FunFam" id="1.10.287.20:FF:000001">
    <property type="entry name" value="Cytochrome b-c1 complex subunit 6"/>
    <property type="match status" value="2"/>
</dbReference>
<evidence type="ECO:0000313" key="13">
    <source>
        <dbReference type="EMBL" id="KAB5557301.1"/>
    </source>
</evidence>
<evidence type="ECO:0000256" key="3">
    <source>
        <dbReference type="ARBA" id="ARBA00022448"/>
    </source>
</evidence>
<keyword evidence="14" id="KW-1185">Reference proteome</keyword>
<keyword evidence="4" id="KW-0679">Respiratory chain</keyword>
<evidence type="ECO:0000256" key="6">
    <source>
        <dbReference type="ARBA" id="ARBA00022982"/>
    </source>
</evidence>
<accession>A0A5N5MSN3</accession>
<evidence type="ECO:0000256" key="2">
    <source>
        <dbReference type="ARBA" id="ARBA00006498"/>
    </source>
</evidence>
<keyword evidence="9" id="KW-1015">Disulfide bond</keyword>
<name>A0A5N5MSN3_9ROSI</name>
<dbReference type="AlphaFoldDB" id="A0A5N5MSN3"/>
<dbReference type="GO" id="GO:0005743">
    <property type="term" value="C:mitochondrial inner membrane"/>
    <property type="evidence" value="ECO:0007669"/>
    <property type="project" value="UniProtKB-SubCell"/>
</dbReference>
<comment type="caution">
    <text evidence="13">The sequence shown here is derived from an EMBL/GenBank/DDBJ whole genome shotgun (WGS) entry which is preliminary data.</text>
</comment>
<comment type="similarity">
    <text evidence="2">Belongs to the UQCRH/QCR6 family.</text>
</comment>
<feature type="domain" description="Ubiquinol-cytochrome C reductase hinge" evidence="12">
    <location>
        <begin position="242"/>
        <end position="285"/>
    </location>
</feature>
<dbReference type="Pfam" id="PF02320">
    <property type="entry name" value="UCR_hinge"/>
    <property type="match status" value="2"/>
</dbReference>
<gene>
    <name evidence="13" type="ORF">DKX38_008210</name>
</gene>
<dbReference type="Proteomes" id="UP000326939">
    <property type="component" value="Chromosome 5"/>
</dbReference>
<sequence>MQIDSELYQFNGADEEPVDPKKYLEETCKPKCVRPLLEYQACVKRIQDDESGHKHCTGQYFDYWSCVDKCVSSLSLFKVHLDFGSGHQLNLAFSNAGCTKAAFKTEVFLYSFKVSQHGRSCLNWPEISSSNLQTEIRRGIICKIEQRAITPLISVLSPAPSTSNTNQKVWLLISVSEKSFAVSYTGNTANCHIPNTSNPVDASLFLAVYIKIHWSLLHCYAFGWNVFQPEYVFCPSSIIMFHLLQACVKRVEGDDSGHKHCTGQYFDYWFCVDKCVAPKLLSKLK</sequence>
<feature type="domain" description="Ubiquinol-cytochrome C reductase hinge" evidence="12">
    <location>
        <begin position="19"/>
        <end position="73"/>
    </location>
</feature>
<evidence type="ECO:0000313" key="14">
    <source>
        <dbReference type="Proteomes" id="UP000326939"/>
    </source>
</evidence>
<protein>
    <recommendedName>
        <fullName evidence="11">Complex III subunit VI</fullName>
    </recommendedName>
    <alternativeName>
        <fullName evidence="10">Mitochondrial hinge protein</fullName>
    </alternativeName>
</protein>